<keyword evidence="1" id="KW-0472">Membrane</keyword>
<dbReference type="RefSeq" id="WP_345016732.1">
    <property type="nucleotide sequence ID" value="NZ_BAABDO010000003.1"/>
</dbReference>
<feature type="transmembrane region" description="Helical" evidence="1">
    <location>
        <begin position="44"/>
        <end position="62"/>
    </location>
</feature>
<evidence type="ECO:0000256" key="1">
    <source>
        <dbReference type="SAM" id="Phobius"/>
    </source>
</evidence>
<evidence type="ECO:0000313" key="2">
    <source>
        <dbReference type="EMBL" id="GAA4128281.1"/>
    </source>
</evidence>
<keyword evidence="1" id="KW-1133">Transmembrane helix</keyword>
<organism evidence="2 3">
    <name type="scientific">Actinomadura keratinilytica</name>
    <dbReference type="NCBI Taxonomy" id="547461"/>
    <lineage>
        <taxon>Bacteria</taxon>
        <taxon>Bacillati</taxon>
        <taxon>Actinomycetota</taxon>
        <taxon>Actinomycetes</taxon>
        <taxon>Streptosporangiales</taxon>
        <taxon>Thermomonosporaceae</taxon>
        <taxon>Actinomadura</taxon>
    </lineage>
</organism>
<dbReference type="EMBL" id="BAABDO010000003">
    <property type="protein sequence ID" value="GAA4128281.1"/>
    <property type="molecule type" value="Genomic_DNA"/>
</dbReference>
<reference evidence="3" key="1">
    <citation type="journal article" date="2019" name="Int. J. Syst. Evol. Microbiol.">
        <title>The Global Catalogue of Microorganisms (GCM) 10K type strain sequencing project: providing services to taxonomists for standard genome sequencing and annotation.</title>
        <authorList>
            <consortium name="The Broad Institute Genomics Platform"/>
            <consortium name="The Broad Institute Genome Sequencing Center for Infectious Disease"/>
            <person name="Wu L."/>
            <person name="Ma J."/>
        </authorList>
    </citation>
    <scope>NUCLEOTIDE SEQUENCE [LARGE SCALE GENOMIC DNA]</scope>
    <source>
        <strain evidence="3">JCM 17316</strain>
    </source>
</reference>
<gene>
    <name evidence="2" type="ORF">GCM10022416_03820</name>
</gene>
<dbReference type="Proteomes" id="UP001500266">
    <property type="component" value="Unassembled WGS sequence"/>
</dbReference>
<evidence type="ECO:0000313" key="3">
    <source>
        <dbReference type="Proteomes" id="UP001500266"/>
    </source>
</evidence>
<comment type="caution">
    <text evidence="2">The sequence shown here is derived from an EMBL/GenBank/DDBJ whole genome shotgun (WGS) entry which is preliminary data.</text>
</comment>
<keyword evidence="3" id="KW-1185">Reference proteome</keyword>
<name>A0ABP7Y012_9ACTN</name>
<protein>
    <submittedName>
        <fullName evidence="2">Uncharacterized protein</fullName>
    </submittedName>
</protein>
<accession>A0ABP7Y012</accession>
<keyword evidence="1" id="KW-0812">Transmembrane</keyword>
<sequence length="72" mass="7515">MTNHYDASKAPASRNGGTVRPLLWALLIISGACNMVLSGTGVNMAAGIASGAVTLAIAIALISHHYRTRRRP</sequence>
<feature type="transmembrane region" description="Helical" evidence="1">
    <location>
        <begin position="21"/>
        <end position="38"/>
    </location>
</feature>
<proteinExistence type="predicted"/>